<dbReference type="RefSeq" id="WP_068380915.1">
    <property type="nucleotide sequence ID" value="NZ_LSNE01000011.1"/>
</dbReference>
<evidence type="ECO:0000256" key="2">
    <source>
        <dbReference type="ARBA" id="ARBA00022448"/>
    </source>
</evidence>
<dbReference type="InterPro" id="IPR045324">
    <property type="entry name" value="Small_multidrug_res"/>
</dbReference>
<evidence type="ECO:0000256" key="4">
    <source>
        <dbReference type="ARBA" id="ARBA00022692"/>
    </source>
</evidence>
<keyword evidence="6 10" id="KW-0472">Membrane</keyword>
<evidence type="ECO:0000256" key="1">
    <source>
        <dbReference type="ARBA" id="ARBA00004651"/>
    </source>
</evidence>
<dbReference type="Gene3D" id="1.10.3730.20">
    <property type="match status" value="1"/>
</dbReference>
<accession>A0A148KMA0</accession>
<evidence type="ECO:0000256" key="3">
    <source>
        <dbReference type="ARBA" id="ARBA00022475"/>
    </source>
</evidence>
<evidence type="ECO:0000313" key="11">
    <source>
        <dbReference type="EMBL" id="KXI27436.1"/>
    </source>
</evidence>
<name>A0A148KMA0_9ALTE</name>
<evidence type="ECO:0000313" key="12">
    <source>
        <dbReference type="Proteomes" id="UP000070299"/>
    </source>
</evidence>
<keyword evidence="12" id="KW-1185">Reference proteome</keyword>
<feature type="transmembrane region" description="Helical" evidence="10">
    <location>
        <begin position="85"/>
        <end position="102"/>
    </location>
</feature>
<dbReference type="PANTHER" id="PTHR30561:SF0">
    <property type="entry name" value="GUANIDINIUM EXPORTER"/>
    <property type="match status" value="1"/>
</dbReference>
<evidence type="ECO:0000256" key="9">
    <source>
        <dbReference type="RuleBase" id="RU003942"/>
    </source>
</evidence>
<dbReference type="GO" id="GO:0022857">
    <property type="term" value="F:transmembrane transporter activity"/>
    <property type="evidence" value="ECO:0007669"/>
    <property type="project" value="InterPro"/>
</dbReference>
<evidence type="ECO:0000256" key="6">
    <source>
        <dbReference type="ARBA" id="ARBA00023136"/>
    </source>
</evidence>
<proteinExistence type="inferred from homology"/>
<dbReference type="SUPFAM" id="SSF103481">
    <property type="entry name" value="Multidrug resistance efflux transporter EmrE"/>
    <property type="match status" value="1"/>
</dbReference>
<sequence length="103" mass="11217">MSWLLLFVAGLLEAGWVIGLKQSESLTKLPYVAFAALSMLLSLVLFAQAIQKIPVAHAYIIWVGVGVIAMSVINALFFAEPIVKSHYFFYGLILAGVIGLKFS</sequence>
<gene>
    <name evidence="11" type="ORF">AX660_22235</name>
</gene>
<keyword evidence="2" id="KW-0813">Transport</keyword>
<comment type="caution">
    <text evidence="11">The sequence shown here is derived from an EMBL/GenBank/DDBJ whole genome shotgun (WGS) entry which is preliminary data.</text>
</comment>
<evidence type="ECO:0000256" key="8">
    <source>
        <dbReference type="ARBA" id="ARBA00039168"/>
    </source>
</evidence>
<keyword evidence="3" id="KW-1003">Cell membrane</keyword>
<keyword evidence="4 9" id="KW-0812">Transmembrane</keyword>
<dbReference type="OrthoDB" id="9808638at2"/>
<dbReference type="AlphaFoldDB" id="A0A148KMA0"/>
<dbReference type="Proteomes" id="UP000070299">
    <property type="component" value="Unassembled WGS sequence"/>
</dbReference>
<dbReference type="InterPro" id="IPR000390">
    <property type="entry name" value="Small_drug/metabolite_transptr"/>
</dbReference>
<dbReference type="EMBL" id="LSNE01000011">
    <property type="protein sequence ID" value="KXI27436.1"/>
    <property type="molecule type" value="Genomic_DNA"/>
</dbReference>
<reference evidence="12" key="1">
    <citation type="submission" date="2016-02" db="EMBL/GenBank/DDBJ databases">
        <authorList>
            <person name="Schultz-Johansen M."/>
            <person name="Glaring M.A."/>
            <person name="Bech P.K."/>
            <person name="Stougaard P."/>
        </authorList>
    </citation>
    <scope>NUCLEOTIDE SEQUENCE [LARGE SCALE GENOMIC DNA]</scope>
    <source>
        <strain evidence="12">S66</strain>
    </source>
</reference>
<dbReference type="InterPro" id="IPR037185">
    <property type="entry name" value="EmrE-like"/>
</dbReference>
<organism evidence="11 12">
    <name type="scientific">Paraglaciecola hydrolytica</name>
    <dbReference type="NCBI Taxonomy" id="1799789"/>
    <lineage>
        <taxon>Bacteria</taxon>
        <taxon>Pseudomonadati</taxon>
        <taxon>Pseudomonadota</taxon>
        <taxon>Gammaproteobacteria</taxon>
        <taxon>Alteromonadales</taxon>
        <taxon>Alteromonadaceae</taxon>
        <taxon>Paraglaciecola</taxon>
    </lineage>
</organism>
<dbReference type="GO" id="GO:0005886">
    <property type="term" value="C:plasma membrane"/>
    <property type="evidence" value="ECO:0007669"/>
    <property type="project" value="UniProtKB-SubCell"/>
</dbReference>
<feature type="transmembrane region" description="Helical" evidence="10">
    <location>
        <begin position="29"/>
        <end position="47"/>
    </location>
</feature>
<evidence type="ECO:0000256" key="5">
    <source>
        <dbReference type="ARBA" id="ARBA00022989"/>
    </source>
</evidence>
<comment type="subcellular location">
    <subcellularLocation>
        <location evidence="1 9">Cell membrane</location>
        <topology evidence="1 9">Multi-pass membrane protein</topology>
    </subcellularLocation>
</comment>
<dbReference type="Pfam" id="PF00893">
    <property type="entry name" value="Multi_Drug_Res"/>
    <property type="match status" value="1"/>
</dbReference>
<evidence type="ECO:0000256" key="7">
    <source>
        <dbReference type="ARBA" id="ARBA00038151"/>
    </source>
</evidence>
<keyword evidence="5 10" id="KW-1133">Transmembrane helix</keyword>
<dbReference type="PANTHER" id="PTHR30561">
    <property type="entry name" value="SMR FAMILY PROTON-DEPENDENT DRUG EFFLUX TRANSPORTER SUGE"/>
    <property type="match status" value="1"/>
</dbReference>
<feature type="transmembrane region" description="Helical" evidence="10">
    <location>
        <begin position="59"/>
        <end position="79"/>
    </location>
</feature>
<evidence type="ECO:0000256" key="10">
    <source>
        <dbReference type="SAM" id="Phobius"/>
    </source>
</evidence>
<comment type="similarity">
    <text evidence="7">Belongs to the drug/metabolite transporter (DMT) superfamily. Small multidrug resistance (SMR) (TC 2.A.7.1) family. Gdx/SugE subfamily.</text>
</comment>
<protein>
    <recommendedName>
        <fullName evidence="8">Guanidinium exporter</fullName>
    </recommendedName>
</protein>
<dbReference type="STRING" id="1799789.AX660_22235"/>